<feature type="transmembrane region" description="Helical" evidence="8">
    <location>
        <begin position="283"/>
        <end position="300"/>
    </location>
</feature>
<feature type="transmembrane region" description="Helical" evidence="8">
    <location>
        <begin position="147"/>
        <end position="168"/>
    </location>
</feature>
<keyword evidence="4 8" id="KW-0812">Transmembrane</keyword>
<feature type="transmembrane region" description="Helical" evidence="8">
    <location>
        <begin position="253"/>
        <end position="271"/>
    </location>
</feature>
<dbReference type="EMBL" id="FNIE01000013">
    <property type="protein sequence ID" value="SDO87545.1"/>
    <property type="molecule type" value="Genomic_DNA"/>
</dbReference>
<dbReference type="InterPro" id="IPR011701">
    <property type="entry name" value="MFS"/>
</dbReference>
<evidence type="ECO:0000256" key="4">
    <source>
        <dbReference type="ARBA" id="ARBA00022692"/>
    </source>
</evidence>
<dbReference type="AlphaFoldDB" id="A0A1H0N4X5"/>
<evidence type="ECO:0000313" key="10">
    <source>
        <dbReference type="EMBL" id="SDO87545.1"/>
    </source>
</evidence>
<gene>
    <name evidence="10" type="ORF">SAMN05216259_113224</name>
</gene>
<evidence type="ECO:0000313" key="11">
    <source>
        <dbReference type="Proteomes" id="UP000199341"/>
    </source>
</evidence>
<evidence type="ECO:0000256" key="2">
    <source>
        <dbReference type="ARBA" id="ARBA00022448"/>
    </source>
</evidence>
<keyword evidence="6 8" id="KW-0472">Membrane</keyword>
<name>A0A1H0N4X5_9ACTN</name>
<evidence type="ECO:0000256" key="6">
    <source>
        <dbReference type="ARBA" id="ARBA00023136"/>
    </source>
</evidence>
<dbReference type="InterPro" id="IPR050171">
    <property type="entry name" value="MFS_Transporters"/>
</dbReference>
<evidence type="ECO:0000256" key="5">
    <source>
        <dbReference type="ARBA" id="ARBA00022989"/>
    </source>
</evidence>
<dbReference type="PANTHER" id="PTHR23517:SF3">
    <property type="entry name" value="INTEGRAL MEMBRANE TRANSPORT PROTEIN"/>
    <property type="match status" value="1"/>
</dbReference>
<protein>
    <submittedName>
        <fullName evidence="10">Predicted arabinose efflux permease, MFS family</fullName>
    </submittedName>
</protein>
<sequence length="445" mass="45103">MKVGHWQVSSHKPPTLASLVPAVFLPVLIFETGMGALAPVLALSGRALGAGVGTAGLVLALLGVGQILGDVPAGALAARLGDRKAMLVASGVTAVTLTACALARTVWELALAVTVTGASNAVIVLARQSYLTEVVPPGLRARALSTLGGMSRVGAFVGPFLGAAVLAGHPVHDIYWLALLCTAVTVVVLLTVRDVAEPAAAQEREHTPVRSVLRDHRRVFLTLGLAVLLVGSVRATRQTVLPLWAEHLGQSPSSTSVVFGIAGLVDTLTFYPSGQVMDRAGRLWIAVPSMLVLGATQAALPLTHGLVSLTVVAMLMGFGNGIGSGILMTLGADVAPPRTRSQFLGVWRLCADSGSAGGPLVVSAAASLGSLAAGIFAMGAVGIAAAGALLRWVPRYSPYATKGTRHRSLRVAGADPAAQPPPTTPPPAPPPAGPAPAPSDPTDAA</sequence>
<dbReference type="SUPFAM" id="SSF103473">
    <property type="entry name" value="MFS general substrate transporter"/>
    <property type="match status" value="1"/>
</dbReference>
<dbReference type="CDD" id="cd17325">
    <property type="entry name" value="MFS_MdtG_SLC18_like"/>
    <property type="match status" value="1"/>
</dbReference>
<dbReference type="InterPro" id="IPR020846">
    <property type="entry name" value="MFS_dom"/>
</dbReference>
<feature type="region of interest" description="Disordered" evidence="7">
    <location>
        <begin position="404"/>
        <end position="445"/>
    </location>
</feature>
<dbReference type="Pfam" id="PF07690">
    <property type="entry name" value="MFS_1"/>
    <property type="match status" value="1"/>
</dbReference>
<dbReference type="Gene3D" id="1.20.1250.20">
    <property type="entry name" value="MFS general substrate transporter like domains"/>
    <property type="match status" value="2"/>
</dbReference>
<proteinExistence type="predicted"/>
<keyword evidence="2" id="KW-0813">Transport</keyword>
<comment type="subcellular location">
    <subcellularLocation>
        <location evidence="1">Cell membrane</location>
        <topology evidence="1">Multi-pass membrane protein</topology>
    </subcellularLocation>
</comment>
<dbReference type="PROSITE" id="PS50850">
    <property type="entry name" value="MFS"/>
    <property type="match status" value="1"/>
</dbReference>
<accession>A0A1H0N4X5</accession>
<dbReference type="GO" id="GO:0005886">
    <property type="term" value="C:plasma membrane"/>
    <property type="evidence" value="ECO:0007669"/>
    <property type="project" value="UniProtKB-SubCell"/>
</dbReference>
<feature type="transmembrane region" description="Helical" evidence="8">
    <location>
        <begin position="85"/>
        <end position="103"/>
    </location>
</feature>
<reference evidence="10 11" key="1">
    <citation type="submission" date="2016-10" db="EMBL/GenBank/DDBJ databases">
        <authorList>
            <person name="de Groot N.N."/>
        </authorList>
    </citation>
    <scope>NUCLEOTIDE SEQUENCE [LARGE SCALE GENOMIC DNA]</scope>
    <source>
        <strain evidence="10 11">CGMCC 4.2022</strain>
    </source>
</reference>
<evidence type="ECO:0000256" key="1">
    <source>
        <dbReference type="ARBA" id="ARBA00004651"/>
    </source>
</evidence>
<feature type="transmembrane region" description="Helical" evidence="8">
    <location>
        <begin position="306"/>
        <end position="331"/>
    </location>
</feature>
<feature type="transmembrane region" description="Helical" evidence="8">
    <location>
        <begin position="217"/>
        <end position="233"/>
    </location>
</feature>
<feature type="transmembrane region" description="Helical" evidence="8">
    <location>
        <begin position="343"/>
        <end position="365"/>
    </location>
</feature>
<dbReference type="PANTHER" id="PTHR23517">
    <property type="entry name" value="RESISTANCE PROTEIN MDTM, PUTATIVE-RELATED-RELATED"/>
    <property type="match status" value="1"/>
</dbReference>
<keyword evidence="5 8" id="KW-1133">Transmembrane helix</keyword>
<evidence type="ECO:0000256" key="8">
    <source>
        <dbReference type="SAM" id="Phobius"/>
    </source>
</evidence>
<feature type="compositionally biased region" description="Pro residues" evidence="7">
    <location>
        <begin position="418"/>
        <end position="439"/>
    </location>
</feature>
<dbReference type="InterPro" id="IPR036259">
    <property type="entry name" value="MFS_trans_sf"/>
</dbReference>
<evidence type="ECO:0000256" key="3">
    <source>
        <dbReference type="ARBA" id="ARBA00022475"/>
    </source>
</evidence>
<feature type="domain" description="Major facilitator superfamily (MFS) profile" evidence="9">
    <location>
        <begin position="19"/>
        <end position="397"/>
    </location>
</feature>
<feature type="transmembrane region" description="Helical" evidence="8">
    <location>
        <begin position="52"/>
        <end position="73"/>
    </location>
</feature>
<dbReference type="GO" id="GO:0022857">
    <property type="term" value="F:transmembrane transporter activity"/>
    <property type="evidence" value="ECO:0007669"/>
    <property type="project" value="InterPro"/>
</dbReference>
<feature type="transmembrane region" description="Helical" evidence="8">
    <location>
        <begin position="174"/>
        <end position="196"/>
    </location>
</feature>
<evidence type="ECO:0000259" key="9">
    <source>
        <dbReference type="PROSITE" id="PS50850"/>
    </source>
</evidence>
<keyword evidence="3" id="KW-1003">Cell membrane</keyword>
<feature type="transmembrane region" description="Helical" evidence="8">
    <location>
        <begin position="371"/>
        <end position="393"/>
    </location>
</feature>
<organism evidence="10 11">
    <name type="scientific">Actinacidiphila guanduensis</name>
    <dbReference type="NCBI Taxonomy" id="310781"/>
    <lineage>
        <taxon>Bacteria</taxon>
        <taxon>Bacillati</taxon>
        <taxon>Actinomycetota</taxon>
        <taxon>Actinomycetes</taxon>
        <taxon>Kitasatosporales</taxon>
        <taxon>Streptomycetaceae</taxon>
        <taxon>Actinacidiphila</taxon>
    </lineage>
</organism>
<dbReference type="Proteomes" id="UP000199341">
    <property type="component" value="Unassembled WGS sequence"/>
</dbReference>
<evidence type="ECO:0000256" key="7">
    <source>
        <dbReference type="SAM" id="MobiDB-lite"/>
    </source>
</evidence>
<keyword evidence="11" id="KW-1185">Reference proteome</keyword>